<dbReference type="EMBL" id="JAIQZJ010000001">
    <property type="protein sequence ID" value="MBZ5736639.1"/>
    <property type="molecule type" value="Genomic_DNA"/>
</dbReference>
<name>A0ABS7U6Q6_9ACTN</name>
<gene>
    <name evidence="1" type="ORF">K8U61_00590</name>
</gene>
<keyword evidence="2" id="KW-1185">Reference proteome</keyword>
<sequence>MKKAVIVVLVAFGVFWLVTDPHGLAKSARKAGDSGASVTADVFDSVITFVRDLQ</sequence>
<comment type="caution">
    <text evidence="1">The sequence shown here is derived from an EMBL/GenBank/DDBJ whole genome shotgun (WGS) entry which is preliminary data.</text>
</comment>
<accession>A0ABS7U6Q6</accession>
<protein>
    <submittedName>
        <fullName evidence="1">Uncharacterized protein</fullName>
    </submittedName>
</protein>
<reference evidence="1 2" key="1">
    <citation type="submission" date="2021-09" db="EMBL/GenBank/DDBJ databases">
        <title>Whole genome sequence of Nocardioides sp. GBK3QG-3.</title>
        <authorList>
            <person name="Tuo L."/>
        </authorList>
    </citation>
    <scope>NUCLEOTIDE SEQUENCE [LARGE SCALE GENOMIC DNA]</scope>
    <source>
        <strain evidence="1 2">GBK3QG-3</strain>
    </source>
</reference>
<evidence type="ECO:0000313" key="2">
    <source>
        <dbReference type="Proteomes" id="UP000780875"/>
    </source>
</evidence>
<dbReference type="RefSeq" id="WP_224121013.1">
    <property type="nucleotide sequence ID" value="NZ_JAIQZJ010000001.1"/>
</dbReference>
<proteinExistence type="predicted"/>
<organism evidence="1 2">
    <name type="scientific">Nocardioides mangrovi</name>
    <dbReference type="NCBI Taxonomy" id="2874580"/>
    <lineage>
        <taxon>Bacteria</taxon>
        <taxon>Bacillati</taxon>
        <taxon>Actinomycetota</taxon>
        <taxon>Actinomycetes</taxon>
        <taxon>Propionibacteriales</taxon>
        <taxon>Nocardioidaceae</taxon>
        <taxon>Nocardioides</taxon>
    </lineage>
</organism>
<evidence type="ECO:0000313" key="1">
    <source>
        <dbReference type="EMBL" id="MBZ5736639.1"/>
    </source>
</evidence>
<dbReference type="Proteomes" id="UP000780875">
    <property type="component" value="Unassembled WGS sequence"/>
</dbReference>